<accession>A0A1S8MDB9</accession>
<reference evidence="5 6" key="1">
    <citation type="submission" date="2022-04" db="EMBL/GenBank/DDBJ databases">
        <title>Genome sequence of C. roseum typestrain.</title>
        <authorList>
            <person name="Poehlein A."/>
            <person name="Schoch T."/>
            <person name="Duerre P."/>
            <person name="Daniel R."/>
        </authorList>
    </citation>
    <scope>NUCLEOTIDE SEQUENCE [LARGE SCALE GENOMIC DNA]</scope>
    <source>
        <strain evidence="5 6">DSM 7320</strain>
    </source>
</reference>
<evidence type="ECO:0000256" key="1">
    <source>
        <dbReference type="ARBA" id="ARBA00004776"/>
    </source>
</evidence>
<sequence length="451" mass="52737">MRKLAVVICNYNKKDYVLKCIASVLKSSYKDLDIYVIDNASNDESIEAIKNEFLSKVNLIENKQNLGGSGGFNTGIKEALKHQYKYIMLLDNDVVLDKNAIENSVDYIEKNSDTAVVGSKIYSMDNKNKIQEMGAKIDFQNFYIEPLYKGYTDSADLPEVVQCDYVPACAMLIRVEALKKVGMMDEGNFIYWDDIDFGYRFKREGYKVSVYSKSIVWHKMGVAQRINTFGTYYFWRNRIHFFSKYIEKSKVKKFSLKLFDEIMQAVYSCNYIGKYNSARTILTAVDDAVNNVRKKADEGKILQLEKIEDRFSNIIENKKDILIVNDLSIEILRNVIEKFKNLNYKGKLNIAVEKDIDKIKNQFKECDVQNLKNINFSKYESVIKLCNHIFDVRNNIENDFVYVDRFFNVIESERDKGYVANYDYTYNLMKNTWYPILESKIRKLNKELSLK</sequence>
<dbReference type="InterPro" id="IPR029044">
    <property type="entry name" value="Nucleotide-diphossugar_trans"/>
</dbReference>
<proteinExistence type="inferred from homology"/>
<dbReference type="PANTHER" id="PTHR43179:SF12">
    <property type="entry name" value="GALACTOFURANOSYLTRANSFERASE GLFT2"/>
    <property type="match status" value="1"/>
</dbReference>
<dbReference type="Gene3D" id="3.90.550.10">
    <property type="entry name" value="Spore Coat Polysaccharide Biosynthesis Protein SpsA, Chain A"/>
    <property type="match status" value="1"/>
</dbReference>
<dbReference type="InterPro" id="IPR001173">
    <property type="entry name" value="Glyco_trans_2-like"/>
</dbReference>
<dbReference type="KEGG" id="crw:CROST_020610"/>
<evidence type="ECO:0000256" key="2">
    <source>
        <dbReference type="ARBA" id="ARBA00006739"/>
    </source>
</evidence>
<evidence type="ECO:0000256" key="4">
    <source>
        <dbReference type="ARBA" id="ARBA00022679"/>
    </source>
</evidence>
<keyword evidence="3" id="KW-0328">Glycosyltransferase</keyword>
<dbReference type="PANTHER" id="PTHR43179">
    <property type="entry name" value="RHAMNOSYLTRANSFERASE WBBL"/>
    <property type="match status" value="1"/>
</dbReference>
<dbReference type="AlphaFoldDB" id="A0A1S8MDB9"/>
<comment type="similarity">
    <text evidence="2">Belongs to the glycosyltransferase 2 family.</text>
</comment>
<organism evidence="5 6">
    <name type="scientific">Clostridium felsineum</name>
    <dbReference type="NCBI Taxonomy" id="36839"/>
    <lineage>
        <taxon>Bacteria</taxon>
        <taxon>Bacillati</taxon>
        <taxon>Bacillota</taxon>
        <taxon>Clostridia</taxon>
        <taxon>Eubacteriales</taxon>
        <taxon>Clostridiaceae</taxon>
        <taxon>Clostridium</taxon>
    </lineage>
</organism>
<dbReference type="GO" id="GO:0016757">
    <property type="term" value="F:glycosyltransferase activity"/>
    <property type="evidence" value="ECO:0007669"/>
    <property type="project" value="UniProtKB-KW"/>
</dbReference>
<protein>
    <submittedName>
        <fullName evidence="5">Uncharacterized protein</fullName>
    </submittedName>
</protein>
<evidence type="ECO:0000313" key="6">
    <source>
        <dbReference type="Proteomes" id="UP000190951"/>
    </source>
</evidence>
<evidence type="ECO:0000256" key="3">
    <source>
        <dbReference type="ARBA" id="ARBA00022676"/>
    </source>
</evidence>
<dbReference type="SUPFAM" id="SSF53448">
    <property type="entry name" value="Nucleotide-diphospho-sugar transferases"/>
    <property type="match status" value="1"/>
</dbReference>
<dbReference type="CDD" id="cd04186">
    <property type="entry name" value="GT_2_like_c"/>
    <property type="match status" value="1"/>
</dbReference>
<keyword evidence="6" id="KW-1185">Reference proteome</keyword>
<name>A0A1S8MDB9_9CLOT</name>
<dbReference type="Proteomes" id="UP000190951">
    <property type="component" value="Chromosome"/>
</dbReference>
<dbReference type="STRING" id="84029.CROST_37330"/>
<dbReference type="Pfam" id="PF00535">
    <property type="entry name" value="Glycos_transf_2"/>
    <property type="match status" value="1"/>
</dbReference>
<keyword evidence="4" id="KW-0808">Transferase</keyword>
<dbReference type="RefSeq" id="WP_077832669.1">
    <property type="nucleotide sequence ID" value="NZ_CP096983.1"/>
</dbReference>
<evidence type="ECO:0000313" key="5">
    <source>
        <dbReference type="EMBL" id="URZ11344.1"/>
    </source>
</evidence>
<gene>
    <name evidence="5" type="ORF">CROST_020610</name>
</gene>
<dbReference type="EMBL" id="CP096983">
    <property type="protein sequence ID" value="URZ11344.1"/>
    <property type="molecule type" value="Genomic_DNA"/>
</dbReference>
<comment type="pathway">
    <text evidence="1">Cell wall biogenesis; cell wall polysaccharide biosynthesis.</text>
</comment>